<accession>A0A259TY26</accession>
<sequence length="232" mass="25581">MAKTHSRRERRRADRFTPVRLCPRCGVEYLAHVDTCSDCHIALFDPAADAGPLAPEAEMCMVFETTDPPHAQFVAACLQRAGIPFERKESVLISERLISFLVEEARAPEAFRIGGVVGDDGDRTPEAVVSMAQALPLRPLTEDLLEDLDGLEVFDEDHEAPPLAPAESAHALLTHLGAGVLWFLALLSFTFTQDRHVLWWAAVVACVVAALALHARGRVMTHRWQAENRTGL</sequence>
<name>A0A259TY26_9BACT</name>
<organism evidence="2 3">
    <name type="scientific">Rubricoccus marinus</name>
    <dbReference type="NCBI Taxonomy" id="716817"/>
    <lineage>
        <taxon>Bacteria</taxon>
        <taxon>Pseudomonadati</taxon>
        <taxon>Rhodothermota</taxon>
        <taxon>Rhodothermia</taxon>
        <taxon>Rhodothermales</taxon>
        <taxon>Rubricoccaceae</taxon>
        <taxon>Rubricoccus</taxon>
    </lineage>
</organism>
<keyword evidence="1" id="KW-1133">Transmembrane helix</keyword>
<evidence type="ECO:0000256" key="1">
    <source>
        <dbReference type="SAM" id="Phobius"/>
    </source>
</evidence>
<keyword evidence="1" id="KW-0472">Membrane</keyword>
<reference evidence="2 3" key="1">
    <citation type="submission" date="2016-11" db="EMBL/GenBank/DDBJ databases">
        <title>Study of marine rhodopsin-containing bacteria.</title>
        <authorList>
            <person name="Yoshizawa S."/>
            <person name="Kumagai Y."/>
            <person name="Kogure K."/>
        </authorList>
    </citation>
    <scope>NUCLEOTIDE SEQUENCE [LARGE SCALE GENOMIC DNA]</scope>
    <source>
        <strain evidence="2 3">SG-29</strain>
    </source>
</reference>
<keyword evidence="1" id="KW-0812">Transmembrane</keyword>
<dbReference type="EMBL" id="MQWB01000001">
    <property type="protein sequence ID" value="OZC02652.1"/>
    <property type="molecule type" value="Genomic_DNA"/>
</dbReference>
<dbReference type="RefSeq" id="WP_094547117.1">
    <property type="nucleotide sequence ID" value="NZ_MQWB01000001.1"/>
</dbReference>
<comment type="caution">
    <text evidence="2">The sequence shown here is derived from an EMBL/GenBank/DDBJ whole genome shotgun (WGS) entry which is preliminary data.</text>
</comment>
<gene>
    <name evidence="2" type="ORF">BSZ36_06490</name>
</gene>
<keyword evidence="3" id="KW-1185">Reference proteome</keyword>
<feature type="transmembrane region" description="Helical" evidence="1">
    <location>
        <begin position="197"/>
        <end position="215"/>
    </location>
</feature>
<dbReference type="InParanoid" id="A0A259TY26"/>
<feature type="transmembrane region" description="Helical" evidence="1">
    <location>
        <begin position="172"/>
        <end position="191"/>
    </location>
</feature>
<proteinExistence type="predicted"/>
<evidence type="ECO:0000313" key="3">
    <source>
        <dbReference type="Proteomes" id="UP000216446"/>
    </source>
</evidence>
<dbReference type="AlphaFoldDB" id="A0A259TY26"/>
<evidence type="ECO:0000313" key="2">
    <source>
        <dbReference type="EMBL" id="OZC02652.1"/>
    </source>
</evidence>
<protein>
    <submittedName>
        <fullName evidence="2">Uncharacterized protein</fullName>
    </submittedName>
</protein>
<dbReference type="Proteomes" id="UP000216446">
    <property type="component" value="Unassembled WGS sequence"/>
</dbReference>